<dbReference type="EMBL" id="CP130613">
    <property type="protein sequence ID" value="WKW16083.1"/>
    <property type="molecule type" value="Genomic_DNA"/>
</dbReference>
<evidence type="ECO:0000256" key="12">
    <source>
        <dbReference type="ARBA" id="ARBA00048212"/>
    </source>
</evidence>
<dbReference type="RefSeq" id="WP_367886037.1">
    <property type="nucleotide sequence ID" value="NZ_CP130612.1"/>
</dbReference>
<keyword evidence="9 17" id="KW-0808">Transferase</keyword>
<evidence type="ECO:0000256" key="14">
    <source>
        <dbReference type="ARBA" id="ARBA00049229"/>
    </source>
</evidence>
<dbReference type="NCBIfam" id="NF005146">
    <property type="entry name" value="PRK06606.1"/>
    <property type="match status" value="1"/>
</dbReference>
<dbReference type="Proteomes" id="UP001229955">
    <property type="component" value="Chromosome"/>
</dbReference>
<dbReference type="GO" id="GO:0004084">
    <property type="term" value="F:branched-chain-amino-acid transaminase activity"/>
    <property type="evidence" value="ECO:0007669"/>
    <property type="project" value="UniProtKB-EC"/>
</dbReference>
<comment type="similarity">
    <text evidence="6 15">Belongs to the class-IV pyridoxal-phosphate-dependent aminotransferase family.</text>
</comment>
<dbReference type="InterPro" id="IPR043132">
    <property type="entry name" value="BCAT-like_C"/>
</dbReference>
<evidence type="ECO:0000256" key="2">
    <source>
        <dbReference type="ARBA" id="ARBA00003109"/>
    </source>
</evidence>
<dbReference type="Gene3D" id="3.20.10.10">
    <property type="entry name" value="D-amino Acid Aminotransferase, subunit A, domain 2"/>
    <property type="match status" value="1"/>
</dbReference>
<keyword evidence="7 17" id="KW-0032">Aminotransferase</keyword>
<gene>
    <name evidence="17" type="primary">ilvE</name>
    <name evidence="18" type="ORF">Strain138_002491</name>
    <name evidence="19" type="ORF">Strain318_002491</name>
</gene>
<evidence type="ECO:0000256" key="15">
    <source>
        <dbReference type="RuleBase" id="RU004106"/>
    </source>
</evidence>
<reference evidence="19" key="1">
    <citation type="submission" date="2023-07" db="EMBL/GenBank/DDBJ databases">
        <authorList>
            <person name="Haufschild T."/>
            <person name="Kallscheuer N."/>
            <person name="Hammer J."/>
            <person name="Kohn T."/>
            <person name="Kabuu M."/>
            <person name="Jogler M."/>
            <person name="Wohfarth N."/>
            <person name="Heuer A."/>
            <person name="Rohde M."/>
            <person name="van Teeseling M.C.F."/>
            <person name="Jogler C."/>
        </authorList>
    </citation>
    <scope>NUCLEOTIDE SEQUENCE</scope>
    <source>
        <strain evidence="18">Strain 138</strain>
        <strain evidence="19">Strain 318</strain>
    </source>
</reference>
<dbReference type="Pfam" id="PF01063">
    <property type="entry name" value="Aminotran_4"/>
    <property type="match status" value="1"/>
</dbReference>
<comment type="function">
    <text evidence="2 17">Acts on leucine, isoleucine and valine.</text>
</comment>
<comment type="pathway">
    <text evidence="4 17">Amino-acid biosynthesis; L-valine biosynthesis; L-valine from pyruvate: step 4/4.</text>
</comment>
<evidence type="ECO:0000256" key="16">
    <source>
        <dbReference type="RuleBase" id="RU004516"/>
    </source>
</evidence>
<proteinExistence type="inferred from homology"/>
<accession>A0AA49K2M8</accession>
<evidence type="ECO:0000256" key="1">
    <source>
        <dbReference type="ARBA" id="ARBA00001933"/>
    </source>
</evidence>
<sequence length="308" mass="33568">MAKIGETQYIWKDGAFIDWKDANVHVLAHSVQFGSAVFEGIRCYATPKGPAIFRLREHLKRMLNSCKIYRMPVPYSLDELVEANRALVRKNGIDACYLRPMVIRGYGAAGMVPFDSPVEVYLPCWPWGAYLGADALEKGVDACVASWNRVAPNTIPAIAKIAGNYLSGQLIKMEALQNGFDEAIALGPDGMVSEGSGQNVFVVDGGVLYTPPIDGTLLPGITRSSVLAIAEDLGLKHVVQPLAREVLYTCDELFVCGTASEITPVRSVDRLPVGDGKVGPVTRALQTRFLDIVNGRTEDTHGWLTFVR</sequence>
<keyword evidence="20" id="KW-1185">Reference proteome</keyword>
<comment type="cofactor">
    <cofactor evidence="1 16">
        <name>pyridoxal 5'-phosphate</name>
        <dbReference type="ChEBI" id="CHEBI:597326"/>
    </cofactor>
</comment>
<dbReference type="InterPro" id="IPR050571">
    <property type="entry name" value="Class-IV_PLP-Dep_Aminotrnsfr"/>
</dbReference>
<dbReference type="PANTHER" id="PTHR42743:SF11">
    <property type="entry name" value="AMINODEOXYCHORISMATE LYASE"/>
    <property type="match status" value="1"/>
</dbReference>
<dbReference type="EC" id="2.6.1.42" evidence="17"/>
<evidence type="ECO:0000256" key="9">
    <source>
        <dbReference type="ARBA" id="ARBA00022679"/>
    </source>
</evidence>
<dbReference type="NCBIfam" id="TIGR01122">
    <property type="entry name" value="ilvE_I"/>
    <property type="match status" value="1"/>
</dbReference>
<dbReference type="GO" id="GO:0008652">
    <property type="term" value="P:amino acid biosynthetic process"/>
    <property type="evidence" value="ECO:0007669"/>
    <property type="project" value="UniProtKB-KW"/>
</dbReference>
<dbReference type="InterPro" id="IPR005785">
    <property type="entry name" value="B_amino_transI"/>
</dbReference>
<comment type="catalytic activity">
    <reaction evidence="14 17">
        <text>L-leucine + 2-oxoglutarate = 4-methyl-2-oxopentanoate + L-glutamate</text>
        <dbReference type="Rhea" id="RHEA:18321"/>
        <dbReference type="ChEBI" id="CHEBI:16810"/>
        <dbReference type="ChEBI" id="CHEBI:17865"/>
        <dbReference type="ChEBI" id="CHEBI:29985"/>
        <dbReference type="ChEBI" id="CHEBI:57427"/>
        <dbReference type="EC" id="2.6.1.42"/>
    </reaction>
</comment>
<accession>A0AA49JWB3</accession>
<dbReference type="InterPro" id="IPR043131">
    <property type="entry name" value="BCAT-like_N"/>
</dbReference>
<keyword evidence="10 16" id="KW-0663">Pyridoxal phosphate</keyword>
<name>A0AA49K2M8_9BACT</name>
<dbReference type="InterPro" id="IPR018300">
    <property type="entry name" value="Aminotrans_IV_CS"/>
</dbReference>
<evidence type="ECO:0000256" key="4">
    <source>
        <dbReference type="ARBA" id="ARBA00004931"/>
    </source>
</evidence>
<evidence type="ECO:0000256" key="6">
    <source>
        <dbReference type="ARBA" id="ARBA00009320"/>
    </source>
</evidence>
<dbReference type="KEGG" id="pspc:Strain318_002491"/>
<dbReference type="InterPro" id="IPR001544">
    <property type="entry name" value="Aminotrans_IV"/>
</dbReference>
<evidence type="ECO:0000313" key="18">
    <source>
        <dbReference type="EMBL" id="WKW13176.1"/>
    </source>
</evidence>
<dbReference type="PROSITE" id="PS00770">
    <property type="entry name" value="AA_TRANSFER_CLASS_4"/>
    <property type="match status" value="1"/>
</dbReference>
<evidence type="ECO:0000313" key="20">
    <source>
        <dbReference type="Proteomes" id="UP001229955"/>
    </source>
</evidence>
<dbReference type="EMBL" id="CP130612">
    <property type="protein sequence ID" value="WKW13176.1"/>
    <property type="molecule type" value="Genomic_DNA"/>
</dbReference>
<dbReference type="InterPro" id="IPR036038">
    <property type="entry name" value="Aminotransferase-like"/>
</dbReference>
<evidence type="ECO:0000256" key="8">
    <source>
        <dbReference type="ARBA" id="ARBA00022605"/>
    </source>
</evidence>
<dbReference type="PANTHER" id="PTHR42743">
    <property type="entry name" value="AMINO-ACID AMINOTRANSFERASE"/>
    <property type="match status" value="1"/>
</dbReference>
<organism evidence="19 20">
    <name type="scientific">Pseudogemmatithrix spongiicola</name>
    <dbReference type="NCBI Taxonomy" id="3062599"/>
    <lineage>
        <taxon>Bacteria</taxon>
        <taxon>Pseudomonadati</taxon>
        <taxon>Gemmatimonadota</taxon>
        <taxon>Gemmatimonadia</taxon>
        <taxon>Gemmatimonadales</taxon>
        <taxon>Gemmatimonadaceae</taxon>
        <taxon>Pseudogemmatithrix</taxon>
    </lineage>
</organism>
<keyword evidence="8 17" id="KW-0028">Amino-acid biosynthesis</keyword>
<evidence type="ECO:0000256" key="3">
    <source>
        <dbReference type="ARBA" id="ARBA00004824"/>
    </source>
</evidence>
<evidence type="ECO:0000256" key="10">
    <source>
        <dbReference type="ARBA" id="ARBA00022898"/>
    </source>
</evidence>
<evidence type="ECO:0000256" key="5">
    <source>
        <dbReference type="ARBA" id="ARBA00005072"/>
    </source>
</evidence>
<comment type="catalytic activity">
    <reaction evidence="13 17">
        <text>L-isoleucine + 2-oxoglutarate = (S)-3-methyl-2-oxopentanoate + L-glutamate</text>
        <dbReference type="Rhea" id="RHEA:24801"/>
        <dbReference type="ChEBI" id="CHEBI:16810"/>
        <dbReference type="ChEBI" id="CHEBI:29985"/>
        <dbReference type="ChEBI" id="CHEBI:35146"/>
        <dbReference type="ChEBI" id="CHEBI:58045"/>
        <dbReference type="EC" id="2.6.1.42"/>
    </reaction>
</comment>
<dbReference type="InterPro" id="IPR033939">
    <property type="entry name" value="BCAT_family"/>
</dbReference>
<comment type="pathway">
    <text evidence="3 17">Amino-acid biosynthesis; L-isoleucine biosynthesis; L-isoleucine from 2-oxobutanoate: step 4/4.</text>
</comment>
<evidence type="ECO:0000256" key="7">
    <source>
        <dbReference type="ARBA" id="ARBA00022576"/>
    </source>
</evidence>
<dbReference type="FunFam" id="3.20.10.10:FF:000002">
    <property type="entry name" value="D-alanine aminotransferase"/>
    <property type="match status" value="1"/>
</dbReference>
<evidence type="ECO:0000256" key="11">
    <source>
        <dbReference type="ARBA" id="ARBA00023304"/>
    </source>
</evidence>
<evidence type="ECO:0000313" key="19">
    <source>
        <dbReference type="EMBL" id="WKW16083.1"/>
    </source>
</evidence>
<evidence type="ECO:0000256" key="17">
    <source>
        <dbReference type="RuleBase" id="RU364094"/>
    </source>
</evidence>
<dbReference type="GO" id="GO:0009082">
    <property type="term" value="P:branched-chain amino acid biosynthetic process"/>
    <property type="evidence" value="ECO:0007669"/>
    <property type="project" value="UniProtKB-KW"/>
</dbReference>
<comment type="catalytic activity">
    <reaction evidence="12 17">
        <text>L-valine + 2-oxoglutarate = 3-methyl-2-oxobutanoate + L-glutamate</text>
        <dbReference type="Rhea" id="RHEA:24813"/>
        <dbReference type="ChEBI" id="CHEBI:11851"/>
        <dbReference type="ChEBI" id="CHEBI:16810"/>
        <dbReference type="ChEBI" id="CHEBI:29985"/>
        <dbReference type="ChEBI" id="CHEBI:57762"/>
        <dbReference type="EC" id="2.6.1.42"/>
    </reaction>
</comment>
<dbReference type="Gene3D" id="3.30.470.10">
    <property type="match status" value="1"/>
</dbReference>
<protein>
    <recommendedName>
        <fullName evidence="17">Branched-chain-amino-acid aminotransferase</fullName>
        <shortName evidence="17">BCAT</shortName>
        <ecNumber evidence="17">2.6.1.42</ecNumber>
    </recommendedName>
</protein>
<dbReference type="AlphaFoldDB" id="A0AA49K2M8"/>
<dbReference type="SUPFAM" id="SSF56752">
    <property type="entry name" value="D-aminoacid aminotransferase-like PLP-dependent enzymes"/>
    <property type="match status" value="1"/>
</dbReference>
<keyword evidence="11 17" id="KW-0100">Branched-chain amino acid biosynthesis</keyword>
<dbReference type="GO" id="GO:0005829">
    <property type="term" value="C:cytosol"/>
    <property type="evidence" value="ECO:0007669"/>
    <property type="project" value="TreeGrafter"/>
</dbReference>
<dbReference type="CDD" id="cd01557">
    <property type="entry name" value="BCAT_beta_family"/>
    <property type="match status" value="1"/>
</dbReference>
<evidence type="ECO:0000256" key="13">
    <source>
        <dbReference type="ARBA" id="ARBA00048798"/>
    </source>
</evidence>
<comment type="pathway">
    <text evidence="5 17">Amino-acid biosynthesis; L-leucine biosynthesis; L-leucine from 3-methyl-2-oxobutanoate: step 4/4.</text>
</comment>